<dbReference type="InterPro" id="IPR002694">
    <property type="entry name" value="Znf_CHC2"/>
</dbReference>
<keyword evidence="18" id="KW-1185">Reference proteome</keyword>
<evidence type="ECO:0000256" key="1">
    <source>
        <dbReference type="ARBA" id="ARBA00022478"/>
    </source>
</evidence>
<evidence type="ECO:0000256" key="10">
    <source>
        <dbReference type="ARBA" id="ARBA00023125"/>
    </source>
</evidence>
<feature type="domain" description="Toprim" evidence="16">
    <location>
        <begin position="260"/>
        <end position="342"/>
    </location>
</feature>
<dbReference type="SUPFAM" id="SSF56731">
    <property type="entry name" value="DNA primase core"/>
    <property type="match status" value="1"/>
</dbReference>
<dbReference type="InterPro" id="IPR006171">
    <property type="entry name" value="TOPRIM_dom"/>
</dbReference>
<dbReference type="RefSeq" id="WP_070176643.1">
    <property type="nucleotide sequence ID" value="NZ_BMJR01000003.1"/>
</dbReference>
<dbReference type="HAMAP" id="MF_00974">
    <property type="entry name" value="DNA_primase_DnaG"/>
    <property type="match status" value="1"/>
</dbReference>
<evidence type="ECO:0000256" key="3">
    <source>
        <dbReference type="ARBA" id="ARBA00022679"/>
    </source>
</evidence>
<evidence type="ECO:0000256" key="15">
    <source>
        <dbReference type="SAM" id="MobiDB-lite"/>
    </source>
</evidence>
<dbReference type="FunFam" id="3.90.580.10:FF:000001">
    <property type="entry name" value="DNA primase"/>
    <property type="match status" value="1"/>
</dbReference>
<evidence type="ECO:0000256" key="4">
    <source>
        <dbReference type="ARBA" id="ARBA00022695"/>
    </source>
</evidence>
<dbReference type="InterPro" id="IPR034151">
    <property type="entry name" value="TOPRIM_DnaG_bac"/>
</dbReference>
<dbReference type="FunFam" id="3.40.1360.10:FF:000002">
    <property type="entry name" value="DNA primase"/>
    <property type="match status" value="1"/>
</dbReference>
<dbReference type="EMBL" id="MJIC01000014">
    <property type="protein sequence ID" value="OFI33715.1"/>
    <property type="molecule type" value="Genomic_DNA"/>
</dbReference>
<keyword evidence="4 12" id="KW-0548">Nucleotidyltransferase</keyword>
<organism evidence="17 18">
    <name type="scientific">Alteromonas lipolytica</name>
    <dbReference type="NCBI Taxonomy" id="1856405"/>
    <lineage>
        <taxon>Bacteria</taxon>
        <taxon>Pseudomonadati</taxon>
        <taxon>Pseudomonadota</taxon>
        <taxon>Gammaproteobacteria</taxon>
        <taxon>Alteromonadales</taxon>
        <taxon>Alteromonadaceae</taxon>
        <taxon>Alteromonas/Salinimonas group</taxon>
        <taxon>Alteromonas</taxon>
    </lineage>
</organism>
<dbReference type="AlphaFoldDB" id="A0A1E8FCQ5"/>
<evidence type="ECO:0000256" key="8">
    <source>
        <dbReference type="ARBA" id="ARBA00022833"/>
    </source>
</evidence>
<dbReference type="Gene3D" id="3.40.1360.10">
    <property type="match status" value="1"/>
</dbReference>
<dbReference type="GO" id="GO:0006269">
    <property type="term" value="P:DNA replication, synthesis of primer"/>
    <property type="evidence" value="ECO:0007669"/>
    <property type="project" value="UniProtKB-UniRule"/>
</dbReference>
<reference evidence="17 18" key="1">
    <citation type="submission" date="2016-09" db="EMBL/GenBank/DDBJ databases">
        <title>Alteromonas lipolytica, a new species isolated from sea water.</title>
        <authorList>
            <person name="Wu Y.-H."/>
            <person name="Cheng H."/>
            <person name="Xu X.-W."/>
        </authorList>
    </citation>
    <scope>NUCLEOTIDE SEQUENCE [LARGE SCALE GENOMIC DNA]</scope>
    <source>
        <strain evidence="17 18">JW12</strain>
    </source>
</reference>
<keyword evidence="8 12" id="KW-0862">Zinc</keyword>
<dbReference type="InterPro" id="IPR050219">
    <property type="entry name" value="DnaG_primase"/>
</dbReference>
<dbReference type="Gene3D" id="3.90.580.10">
    <property type="entry name" value="Zinc finger, CHC2-type domain"/>
    <property type="match status" value="1"/>
</dbReference>
<dbReference type="GO" id="GO:0005737">
    <property type="term" value="C:cytoplasm"/>
    <property type="evidence" value="ECO:0007669"/>
    <property type="project" value="TreeGrafter"/>
</dbReference>
<dbReference type="PANTHER" id="PTHR30313">
    <property type="entry name" value="DNA PRIMASE"/>
    <property type="match status" value="1"/>
</dbReference>
<keyword evidence="6 12" id="KW-0479">Metal-binding</keyword>
<comment type="similarity">
    <text evidence="12 13">Belongs to the DnaG primase family.</text>
</comment>
<dbReference type="Pfam" id="PF13155">
    <property type="entry name" value="Toprim_2"/>
    <property type="match status" value="1"/>
</dbReference>
<dbReference type="SUPFAM" id="SSF57783">
    <property type="entry name" value="Zinc beta-ribbon"/>
    <property type="match status" value="1"/>
</dbReference>
<dbReference type="InterPro" id="IPR006295">
    <property type="entry name" value="DNA_primase_DnaG"/>
</dbReference>
<keyword evidence="11 12" id="KW-0804">Transcription</keyword>
<evidence type="ECO:0000259" key="16">
    <source>
        <dbReference type="PROSITE" id="PS50880"/>
    </source>
</evidence>
<evidence type="ECO:0000256" key="5">
    <source>
        <dbReference type="ARBA" id="ARBA00022705"/>
    </source>
</evidence>
<evidence type="ECO:0000256" key="11">
    <source>
        <dbReference type="ARBA" id="ARBA00023163"/>
    </source>
</evidence>
<protein>
    <recommendedName>
        <fullName evidence="12 13">DNA primase</fullName>
        <ecNumber evidence="12">2.7.7.101</ecNumber>
    </recommendedName>
</protein>
<dbReference type="OrthoDB" id="9803773at2"/>
<dbReference type="EC" id="2.7.7.101" evidence="12"/>
<proteinExistence type="inferred from homology"/>
<gene>
    <name evidence="12" type="primary">dnaG</name>
    <name evidence="17" type="ORF">BFC17_19245</name>
</gene>
<dbReference type="CDD" id="cd03364">
    <property type="entry name" value="TOPRIM_DnaG_primases"/>
    <property type="match status" value="1"/>
</dbReference>
<name>A0A1E8FCQ5_9ALTE</name>
<dbReference type="FunFam" id="3.90.980.10:FF:000001">
    <property type="entry name" value="DNA primase"/>
    <property type="match status" value="1"/>
</dbReference>
<evidence type="ECO:0000313" key="18">
    <source>
        <dbReference type="Proteomes" id="UP000176037"/>
    </source>
</evidence>
<sequence>MAGKIPREFIDDLLARTDIVEIVDSRVRLKKAGKNYSACCPFHDEKTPSFTVSQDKQFYHCFGCGEHGNAISFLMEYDRLEFVEAIEELAKLHGLEVPREQGSRFSSDKNKQQSESDYQLMEKVTRFFQHQLKHHAQGQKAVDYLKQRGLSGEIVKQWEIGYAPPDWDAVLKTFGNEPAVRKQLLDLKLINQNDNGKQYDFFRDRIMFPIRDKRGRVIGFGGRIMEGNGPKYLNSPETRIFHKGYELFGYYHTRQQRNLQRIMVVEGYMDVVALSQFGIQYATAALGTATTQDHMAMLMRGTQEIVCCYDGDRAGRDAAWRAVENALPVLKDGIQLKFLFLPDGEDPDTMVRKIGQQAFEEMVASAAPLSTFFFEALLKQHSVGTPEGKIALKSAAQPMIDQVIGEQQKLMLSEQLSKHVGEYDRFKLDRDIRAANSGPGGAAPQRKQPKEPVSTLNKTRLSPISVMIRLLLEHPVLAADCADSVQPEFLAGSGIAGLNVLQDVFTFCATHPQANTAQVVENFRTHPYSKNLGRLLMQEHFIDEADAHKVFRDCFARLLDWHFDSRIDQLLSKSRIQALSSDEKQELNLLMRERQNS</sequence>
<dbReference type="GO" id="GO:0003899">
    <property type="term" value="F:DNA-directed RNA polymerase activity"/>
    <property type="evidence" value="ECO:0007669"/>
    <property type="project" value="UniProtKB-UniRule"/>
</dbReference>
<evidence type="ECO:0000313" key="17">
    <source>
        <dbReference type="EMBL" id="OFI33715.1"/>
    </source>
</evidence>
<keyword evidence="3 12" id="KW-0808">Transferase</keyword>
<dbReference type="InterPro" id="IPR037068">
    <property type="entry name" value="DNA_primase_core_N_sf"/>
</dbReference>
<keyword evidence="5 12" id="KW-0235">DNA replication</keyword>
<dbReference type="Pfam" id="PF08278">
    <property type="entry name" value="DnaG_DnaB_bind"/>
    <property type="match status" value="1"/>
</dbReference>
<dbReference type="NCBIfam" id="TIGR01391">
    <property type="entry name" value="dnaG"/>
    <property type="match status" value="1"/>
</dbReference>
<dbReference type="InterPro" id="IPR030846">
    <property type="entry name" value="DnaG_bac"/>
</dbReference>
<evidence type="ECO:0000256" key="9">
    <source>
        <dbReference type="ARBA" id="ARBA00022842"/>
    </source>
</evidence>
<dbReference type="GO" id="GO:1990077">
    <property type="term" value="C:primosome complex"/>
    <property type="evidence" value="ECO:0007669"/>
    <property type="project" value="UniProtKB-KW"/>
</dbReference>
<evidence type="ECO:0000256" key="7">
    <source>
        <dbReference type="ARBA" id="ARBA00022771"/>
    </source>
</evidence>
<dbReference type="GO" id="GO:0000428">
    <property type="term" value="C:DNA-directed RNA polymerase complex"/>
    <property type="evidence" value="ECO:0007669"/>
    <property type="project" value="UniProtKB-KW"/>
</dbReference>
<dbReference type="Proteomes" id="UP000176037">
    <property type="component" value="Unassembled WGS sequence"/>
</dbReference>
<dbReference type="GO" id="GO:0003677">
    <property type="term" value="F:DNA binding"/>
    <property type="evidence" value="ECO:0007669"/>
    <property type="project" value="UniProtKB-KW"/>
</dbReference>
<feature type="region of interest" description="Disordered" evidence="15">
    <location>
        <begin position="434"/>
        <end position="455"/>
    </location>
</feature>
<dbReference type="SUPFAM" id="SSF117023">
    <property type="entry name" value="DNA primase DnaG, C-terminal domain"/>
    <property type="match status" value="1"/>
</dbReference>
<accession>A0A1E8FCQ5</accession>
<dbReference type="SMART" id="SM00766">
    <property type="entry name" value="DnaG_DnaB_bind"/>
    <property type="match status" value="1"/>
</dbReference>
<dbReference type="Pfam" id="PF01807">
    <property type="entry name" value="Zn_ribbon_DnaG"/>
    <property type="match status" value="1"/>
</dbReference>
<dbReference type="InterPro" id="IPR013173">
    <property type="entry name" value="DNA_primase_DnaG_DnaB-bd_dom"/>
</dbReference>
<dbReference type="Pfam" id="PF08275">
    <property type="entry name" value="DNAG_N"/>
    <property type="match status" value="1"/>
</dbReference>
<dbReference type="InterPro" id="IPR016136">
    <property type="entry name" value="DNA_helicase_N/primase_C"/>
</dbReference>
<feature type="zinc finger region" description="CHC2-type" evidence="12 14">
    <location>
        <begin position="40"/>
        <end position="64"/>
    </location>
</feature>
<comment type="function">
    <text evidence="12 13">RNA polymerase that catalyzes the synthesis of short RNA molecules used as primers for DNA polymerase during DNA replication.</text>
</comment>
<evidence type="ECO:0000256" key="14">
    <source>
        <dbReference type="PIRSR" id="PIRSR002811-1"/>
    </source>
</evidence>
<keyword evidence="9" id="KW-0460">Magnesium</keyword>
<dbReference type="InterPro" id="IPR013264">
    <property type="entry name" value="DNAG_N"/>
</dbReference>
<comment type="domain">
    <text evidence="12">Contains an N-terminal zinc-binding domain, a central core domain that contains the primase activity, and a C-terminal DnaB-binding domain.</text>
</comment>
<dbReference type="STRING" id="1856405.BFC17_19245"/>
<dbReference type="Gene3D" id="1.10.860.10">
    <property type="entry name" value="DNAb Helicase, Chain A"/>
    <property type="match status" value="1"/>
</dbReference>
<keyword evidence="1 12" id="KW-0240">DNA-directed RNA polymerase</keyword>
<dbReference type="InterPro" id="IPR036977">
    <property type="entry name" value="DNA_primase_Znf_CHC2"/>
</dbReference>
<evidence type="ECO:0000256" key="6">
    <source>
        <dbReference type="ARBA" id="ARBA00022723"/>
    </source>
</evidence>
<dbReference type="Gene3D" id="3.90.980.10">
    <property type="entry name" value="DNA primase, catalytic core, N-terminal domain"/>
    <property type="match status" value="1"/>
</dbReference>
<dbReference type="PANTHER" id="PTHR30313:SF2">
    <property type="entry name" value="DNA PRIMASE"/>
    <property type="match status" value="1"/>
</dbReference>
<dbReference type="SMART" id="SM00400">
    <property type="entry name" value="ZnF_CHCC"/>
    <property type="match status" value="1"/>
</dbReference>
<dbReference type="GO" id="GO:0008270">
    <property type="term" value="F:zinc ion binding"/>
    <property type="evidence" value="ECO:0007669"/>
    <property type="project" value="UniProtKB-UniRule"/>
</dbReference>
<comment type="subunit">
    <text evidence="12">Monomer. Interacts with DnaB.</text>
</comment>
<keyword evidence="7 12" id="KW-0863">Zinc-finger</keyword>
<comment type="caution">
    <text evidence="17">The sequence shown here is derived from an EMBL/GenBank/DDBJ whole genome shotgun (WGS) entry which is preliminary data.</text>
</comment>
<dbReference type="PIRSF" id="PIRSF002811">
    <property type="entry name" value="DnaG"/>
    <property type="match status" value="1"/>
</dbReference>
<dbReference type="PROSITE" id="PS50880">
    <property type="entry name" value="TOPRIM"/>
    <property type="match status" value="1"/>
</dbReference>
<comment type="catalytic activity">
    <reaction evidence="12">
        <text>ssDNA + n NTP = ssDNA/pppN(pN)n-1 hybrid + (n-1) diphosphate.</text>
        <dbReference type="EC" id="2.7.7.101"/>
    </reaction>
</comment>
<dbReference type="Gene3D" id="1.20.50.20">
    <property type="entry name" value="DnaG, RNA polymerase domain, helical bundle"/>
    <property type="match status" value="1"/>
</dbReference>
<evidence type="ECO:0000256" key="13">
    <source>
        <dbReference type="PIRNR" id="PIRNR002811"/>
    </source>
</evidence>
<comment type="cofactor">
    <cofactor evidence="12 13 14">
        <name>Zn(2+)</name>
        <dbReference type="ChEBI" id="CHEBI:29105"/>
    </cofactor>
    <text evidence="12 13 14">Binds 1 zinc ion per monomer.</text>
</comment>
<evidence type="ECO:0000256" key="2">
    <source>
        <dbReference type="ARBA" id="ARBA00022515"/>
    </source>
</evidence>
<keyword evidence="2 12" id="KW-0639">Primosome</keyword>
<evidence type="ECO:0000256" key="12">
    <source>
        <dbReference type="HAMAP-Rule" id="MF_00974"/>
    </source>
</evidence>
<keyword evidence="10 12" id="KW-0238">DNA-binding</keyword>
<dbReference type="SMART" id="SM00493">
    <property type="entry name" value="TOPRIM"/>
    <property type="match status" value="1"/>
</dbReference>